<feature type="signal peptide" evidence="15">
    <location>
        <begin position="1"/>
        <end position="27"/>
    </location>
</feature>
<evidence type="ECO:0000313" key="16">
    <source>
        <dbReference type="EMBL" id="KIY45233.1"/>
    </source>
</evidence>
<dbReference type="SUPFAM" id="SSF48264">
    <property type="entry name" value="Cytochrome P450"/>
    <property type="match status" value="1"/>
</dbReference>
<evidence type="ECO:0000256" key="1">
    <source>
        <dbReference type="ARBA" id="ARBA00001971"/>
    </source>
</evidence>
<dbReference type="OrthoDB" id="1470350at2759"/>
<evidence type="ECO:0000256" key="9">
    <source>
        <dbReference type="ARBA" id="ARBA00023002"/>
    </source>
</evidence>
<evidence type="ECO:0000256" key="14">
    <source>
        <dbReference type="RuleBase" id="RU000461"/>
    </source>
</evidence>
<sequence length="503" mass="56787">MFWCSHIFALSLLLFISLRVLKYVAHCLTVHFTLRSIPRIPASSLLWGEEWNIYNSAPGAPQLAWHRRLGHVHQIVSITDPRAVTFIISERIYDFPKPYGVRAWFKATLGEGILWTEGRDAHEYQRRIIAPGLSQSSVRMMVPIFYETAAKLAAGWCKILDASPSEYAEIEVTDWAARFALDTVGRAAFSHDFDCLAGGPHRLAETLDGLTNNEHKRSSFYMRALFWIFPSILNIGAKGQMIRQSKQELGAIASRMWHDAKVAGDAEARTLMAQMMRASMDSGRPMHEEEVRSHMRTVISAGFEPVSAIVAWMIYEIAANQRLQDALRDEIIDAGDPSFDELRTKFPLLDATLMETLRLHPAILENHHETAETVVVPLSEPLSDGQTHVVIPKGTTVSIPLNVLQSDPAVFGTDAHLFRAERWLERKARGVRHAREIFAFSEGPRSCLGKAFAIAEIKVLLITLLRQFSFSCEHDIEPFQSFVIRPRIRGQQRSSLPIAVKRL</sequence>
<keyword evidence="11 14" id="KW-0503">Monooxygenase</keyword>
<organism evidence="16 17">
    <name type="scientific">Fistulina hepatica ATCC 64428</name>
    <dbReference type="NCBI Taxonomy" id="1128425"/>
    <lineage>
        <taxon>Eukaryota</taxon>
        <taxon>Fungi</taxon>
        <taxon>Dikarya</taxon>
        <taxon>Basidiomycota</taxon>
        <taxon>Agaricomycotina</taxon>
        <taxon>Agaricomycetes</taxon>
        <taxon>Agaricomycetidae</taxon>
        <taxon>Agaricales</taxon>
        <taxon>Fistulinaceae</taxon>
        <taxon>Fistulina</taxon>
    </lineage>
</organism>
<dbReference type="GO" id="GO:0016020">
    <property type="term" value="C:membrane"/>
    <property type="evidence" value="ECO:0007669"/>
    <property type="project" value="UniProtKB-SubCell"/>
</dbReference>
<dbReference type="PROSITE" id="PS00086">
    <property type="entry name" value="CYTOCHROME_P450"/>
    <property type="match status" value="1"/>
</dbReference>
<dbReference type="InterPro" id="IPR002403">
    <property type="entry name" value="Cyt_P450_E_grp-IV"/>
</dbReference>
<keyword evidence="12" id="KW-0472">Membrane</keyword>
<dbReference type="Proteomes" id="UP000054144">
    <property type="component" value="Unassembled WGS sequence"/>
</dbReference>
<keyword evidence="15" id="KW-0732">Signal</keyword>
<dbReference type="InterPro" id="IPR017972">
    <property type="entry name" value="Cyt_P450_CS"/>
</dbReference>
<reference evidence="16 17" key="1">
    <citation type="journal article" date="2015" name="Fungal Genet. Biol.">
        <title>Evolution of novel wood decay mechanisms in Agaricales revealed by the genome sequences of Fistulina hepatica and Cylindrobasidium torrendii.</title>
        <authorList>
            <person name="Floudas D."/>
            <person name="Held B.W."/>
            <person name="Riley R."/>
            <person name="Nagy L.G."/>
            <person name="Koehler G."/>
            <person name="Ransdell A.S."/>
            <person name="Younus H."/>
            <person name="Chow J."/>
            <person name="Chiniquy J."/>
            <person name="Lipzen A."/>
            <person name="Tritt A."/>
            <person name="Sun H."/>
            <person name="Haridas S."/>
            <person name="LaButti K."/>
            <person name="Ohm R.A."/>
            <person name="Kues U."/>
            <person name="Blanchette R.A."/>
            <person name="Grigoriev I.V."/>
            <person name="Minto R.E."/>
            <person name="Hibbett D.S."/>
        </authorList>
    </citation>
    <scope>NUCLEOTIDE SEQUENCE [LARGE SCALE GENOMIC DNA]</scope>
    <source>
        <strain evidence="16 17">ATCC 64428</strain>
    </source>
</reference>
<evidence type="ECO:0000256" key="15">
    <source>
        <dbReference type="SAM" id="SignalP"/>
    </source>
</evidence>
<dbReference type="PRINTS" id="PR00465">
    <property type="entry name" value="EP450IV"/>
</dbReference>
<dbReference type="Gene3D" id="1.10.630.10">
    <property type="entry name" value="Cytochrome P450"/>
    <property type="match status" value="1"/>
</dbReference>
<dbReference type="PANTHER" id="PTHR24305:SF166">
    <property type="entry name" value="CYTOCHROME P450 12A4, MITOCHONDRIAL-RELATED"/>
    <property type="match status" value="1"/>
</dbReference>
<dbReference type="GO" id="GO:0004497">
    <property type="term" value="F:monooxygenase activity"/>
    <property type="evidence" value="ECO:0007669"/>
    <property type="project" value="UniProtKB-KW"/>
</dbReference>
<keyword evidence="6" id="KW-0812">Transmembrane</keyword>
<proteinExistence type="inferred from homology"/>
<accession>A0A0D7A336</accession>
<keyword evidence="8" id="KW-1133">Transmembrane helix</keyword>
<evidence type="ECO:0000256" key="11">
    <source>
        <dbReference type="ARBA" id="ARBA00023033"/>
    </source>
</evidence>
<evidence type="ECO:0000256" key="8">
    <source>
        <dbReference type="ARBA" id="ARBA00022989"/>
    </source>
</evidence>
<dbReference type="Pfam" id="PF00067">
    <property type="entry name" value="p450"/>
    <property type="match status" value="1"/>
</dbReference>
<keyword evidence="10 13" id="KW-0408">Iron</keyword>
<comment type="cofactor">
    <cofactor evidence="1 13">
        <name>heme</name>
        <dbReference type="ChEBI" id="CHEBI:30413"/>
    </cofactor>
</comment>
<name>A0A0D7A336_9AGAR</name>
<evidence type="ECO:0000256" key="13">
    <source>
        <dbReference type="PIRSR" id="PIRSR602403-1"/>
    </source>
</evidence>
<dbReference type="PANTHER" id="PTHR24305">
    <property type="entry name" value="CYTOCHROME P450"/>
    <property type="match status" value="1"/>
</dbReference>
<dbReference type="GO" id="GO:0005506">
    <property type="term" value="F:iron ion binding"/>
    <property type="evidence" value="ECO:0007669"/>
    <property type="project" value="InterPro"/>
</dbReference>
<evidence type="ECO:0000256" key="12">
    <source>
        <dbReference type="ARBA" id="ARBA00023136"/>
    </source>
</evidence>
<feature type="binding site" description="axial binding residue" evidence="13">
    <location>
        <position position="447"/>
    </location>
    <ligand>
        <name>heme</name>
        <dbReference type="ChEBI" id="CHEBI:30413"/>
    </ligand>
    <ligandPart>
        <name>Fe</name>
        <dbReference type="ChEBI" id="CHEBI:18248"/>
    </ligandPart>
</feature>
<evidence type="ECO:0000256" key="3">
    <source>
        <dbReference type="ARBA" id="ARBA00004721"/>
    </source>
</evidence>
<comment type="subcellular location">
    <subcellularLocation>
        <location evidence="2">Membrane</location>
    </subcellularLocation>
</comment>
<evidence type="ECO:0000256" key="5">
    <source>
        <dbReference type="ARBA" id="ARBA00022617"/>
    </source>
</evidence>
<keyword evidence="5 13" id="KW-0349">Heme</keyword>
<evidence type="ECO:0000256" key="6">
    <source>
        <dbReference type="ARBA" id="ARBA00022692"/>
    </source>
</evidence>
<evidence type="ECO:0000256" key="4">
    <source>
        <dbReference type="ARBA" id="ARBA00010617"/>
    </source>
</evidence>
<dbReference type="PRINTS" id="PR00385">
    <property type="entry name" value="P450"/>
</dbReference>
<keyword evidence="17" id="KW-1185">Reference proteome</keyword>
<comment type="pathway">
    <text evidence="3">Secondary metabolite biosynthesis; terpenoid biosynthesis.</text>
</comment>
<keyword evidence="7 13" id="KW-0479">Metal-binding</keyword>
<gene>
    <name evidence="16" type="ORF">FISHEDRAFT_49637</name>
</gene>
<dbReference type="GO" id="GO:0016705">
    <property type="term" value="F:oxidoreductase activity, acting on paired donors, with incorporation or reduction of molecular oxygen"/>
    <property type="evidence" value="ECO:0007669"/>
    <property type="project" value="InterPro"/>
</dbReference>
<evidence type="ECO:0000313" key="17">
    <source>
        <dbReference type="Proteomes" id="UP000054144"/>
    </source>
</evidence>
<dbReference type="InterPro" id="IPR036396">
    <property type="entry name" value="Cyt_P450_sf"/>
</dbReference>
<dbReference type="EMBL" id="KN882059">
    <property type="protein sequence ID" value="KIY45233.1"/>
    <property type="molecule type" value="Genomic_DNA"/>
</dbReference>
<dbReference type="AlphaFoldDB" id="A0A0D7A336"/>
<dbReference type="InterPro" id="IPR050121">
    <property type="entry name" value="Cytochrome_P450_monoxygenase"/>
</dbReference>
<feature type="chain" id="PRO_5002316129" evidence="15">
    <location>
        <begin position="28"/>
        <end position="503"/>
    </location>
</feature>
<protein>
    <submittedName>
        <fullName evidence="16">Cytochrome P450</fullName>
    </submittedName>
</protein>
<comment type="similarity">
    <text evidence="4 14">Belongs to the cytochrome P450 family.</text>
</comment>
<keyword evidence="9 14" id="KW-0560">Oxidoreductase</keyword>
<dbReference type="GO" id="GO:0020037">
    <property type="term" value="F:heme binding"/>
    <property type="evidence" value="ECO:0007669"/>
    <property type="project" value="InterPro"/>
</dbReference>
<evidence type="ECO:0000256" key="7">
    <source>
        <dbReference type="ARBA" id="ARBA00022723"/>
    </source>
</evidence>
<dbReference type="InterPro" id="IPR001128">
    <property type="entry name" value="Cyt_P450"/>
</dbReference>
<evidence type="ECO:0000256" key="10">
    <source>
        <dbReference type="ARBA" id="ARBA00023004"/>
    </source>
</evidence>
<evidence type="ECO:0000256" key="2">
    <source>
        <dbReference type="ARBA" id="ARBA00004370"/>
    </source>
</evidence>